<keyword evidence="5" id="KW-0479">Metal-binding</keyword>
<sequence length="624" mass="72363">ILEEGDKPDDSFPVKAAKETYRTCMDAGNLEAKGLKPLSDLLISLGDWPMATDVWNEETFNWQEVVPKVIKHLNISPLLSLYVYLDRKNSNQSVITVDQSSLVLPRSMLVDPFTYGNHLEAYRRWIMDSAFEVINARNITFPKTRISIDAYDLIEFEIQLAQITTPNEKRRNAYRTYNPMTLKELYNLTDSINWHLILETLFADINIMLTPEERIVVKEIEYLSELISLLDNTSPRVIANYIHWRIVKSFSRDLTWKMRELAFQFEKVYSGTKEDIPRWRECVYFTTGSLSFAVGYSYLWKVELRNVCKALTMVENIRNQFISSINDLEWMDVATQKVAQEKAEAMRELIGYPDWFSNMTALEEYYKGVKVGKNHLENVASLKTLKIRRMLSKLRLPTYRSEWNTSPDVVNAYYNPQTNSIIFPAGILQQPFFSKRRPEALNYGSVGVVIGHEITHGFDDMGRMSDKYGNLAQWWSEETIDTYLKKAHCFIEQYGMYRIPELDELLHIKVTMNGVTTQGENMADNGGLRQAFYAYRKFVEQNGPDKRLPGLEQFSPEQLFFLGFATVWCESATKESLLHEVLTDPHSPQRLRVKGTLANSREFAQVWNCPTGSAMNPEHKCQIW</sequence>
<evidence type="ECO:0000256" key="4">
    <source>
        <dbReference type="ARBA" id="ARBA00022670"/>
    </source>
</evidence>
<dbReference type="PRINTS" id="PR00786">
    <property type="entry name" value="NEPRILYSIN"/>
</dbReference>
<dbReference type="GO" id="GO:0046872">
    <property type="term" value="F:metal ion binding"/>
    <property type="evidence" value="ECO:0007669"/>
    <property type="project" value="UniProtKB-KW"/>
</dbReference>
<dbReference type="PANTHER" id="PTHR11733:SF237">
    <property type="entry name" value="NEPRILYSIN-LIKE 4"/>
    <property type="match status" value="1"/>
</dbReference>
<keyword evidence="4" id="KW-0645">Protease</keyword>
<dbReference type="AlphaFoldDB" id="A0AAD7ZX26"/>
<protein>
    <submittedName>
        <fullName evidence="11">Uncharacterized protein</fullName>
    </submittedName>
</protein>
<comment type="subcellular location">
    <subcellularLocation>
        <location evidence="2">Cell membrane</location>
        <topology evidence="2">Single-pass type II membrane protein</topology>
    </subcellularLocation>
</comment>
<proteinExistence type="inferred from homology"/>
<feature type="non-terminal residue" evidence="11">
    <location>
        <position position="1"/>
    </location>
</feature>
<dbReference type="GO" id="GO:0005886">
    <property type="term" value="C:plasma membrane"/>
    <property type="evidence" value="ECO:0007669"/>
    <property type="project" value="UniProtKB-SubCell"/>
</dbReference>
<dbReference type="PANTHER" id="PTHR11733">
    <property type="entry name" value="ZINC METALLOPROTEASE FAMILY M13 NEPRILYSIN-RELATED"/>
    <property type="match status" value="1"/>
</dbReference>
<evidence type="ECO:0000256" key="2">
    <source>
        <dbReference type="ARBA" id="ARBA00004401"/>
    </source>
</evidence>
<organism evidence="11 12">
    <name type="scientific">Diploptera punctata</name>
    <name type="common">Pacific beetle cockroach</name>
    <dbReference type="NCBI Taxonomy" id="6984"/>
    <lineage>
        <taxon>Eukaryota</taxon>
        <taxon>Metazoa</taxon>
        <taxon>Ecdysozoa</taxon>
        <taxon>Arthropoda</taxon>
        <taxon>Hexapoda</taxon>
        <taxon>Insecta</taxon>
        <taxon>Pterygota</taxon>
        <taxon>Neoptera</taxon>
        <taxon>Polyneoptera</taxon>
        <taxon>Dictyoptera</taxon>
        <taxon>Blattodea</taxon>
        <taxon>Blaberoidea</taxon>
        <taxon>Blaberidae</taxon>
        <taxon>Diplopterinae</taxon>
        <taxon>Diploptera</taxon>
    </lineage>
</organism>
<dbReference type="SUPFAM" id="SSF55486">
    <property type="entry name" value="Metalloproteases ('zincins'), catalytic domain"/>
    <property type="match status" value="1"/>
</dbReference>
<keyword evidence="6" id="KW-0378">Hydrolase</keyword>
<dbReference type="Pfam" id="PF01431">
    <property type="entry name" value="Peptidase_M13"/>
    <property type="match status" value="1"/>
</dbReference>
<dbReference type="GO" id="GO:0016485">
    <property type="term" value="P:protein processing"/>
    <property type="evidence" value="ECO:0007669"/>
    <property type="project" value="TreeGrafter"/>
</dbReference>
<dbReference type="EMBL" id="JASPKZ010005701">
    <property type="protein sequence ID" value="KAJ9588255.1"/>
    <property type="molecule type" value="Genomic_DNA"/>
</dbReference>
<dbReference type="InterPro" id="IPR042089">
    <property type="entry name" value="Peptidase_M13_dom_2"/>
</dbReference>
<keyword evidence="7" id="KW-0862">Zinc</keyword>
<accession>A0AAD7ZX26</accession>
<dbReference type="GO" id="GO:0004222">
    <property type="term" value="F:metalloendopeptidase activity"/>
    <property type="evidence" value="ECO:0007669"/>
    <property type="project" value="InterPro"/>
</dbReference>
<feature type="domain" description="Peptidase M13 N-terminal" evidence="10">
    <location>
        <begin position="1"/>
        <end position="353"/>
    </location>
</feature>
<dbReference type="InterPro" id="IPR024079">
    <property type="entry name" value="MetalloPept_cat_dom_sf"/>
</dbReference>
<dbReference type="Pfam" id="PF05649">
    <property type="entry name" value="Peptidase_M13_N"/>
    <property type="match status" value="1"/>
</dbReference>
<feature type="domain" description="Peptidase M13 C-terminal" evidence="9">
    <location>
        <begin position="411"/>
        <end position="623"/>
    </location>
</feature>
<dbReference type="InterPro" id="IPR008753">
    <property type="entry name" value="Peptidase_M13_N"/>
</dbReference>
<dbReference type="InterPro" id="IPR018497">
    <property type="entry name" value="Peptidase_M13_C"/>
</dbReference>
<keyword evidence="12" id="KW-1185">Reference proteome</keyword>
<evidence type="ECO:0000256" key="1">
    <source>
        <dbReference type="ARBA" id="ARBA00001947"/>
    </source>
</evidence>
<evidence type="ECO:0000256" key="3">
    <source>
        <dbReference type="ARBA" id="ARBA00007357"/>
    </source>
</evidence>
<dbReference type="Proteomes" id="UP001233999">
    <property type="component" value="Unassembled WGS sequence"/>
</dbReference>
<evidence type="ECO:0000256" key="6">
    <source>
        <dbReference type="ARBA" id="ARBA00022801"/>
    </source>
</evidence>
<evidence type="ECO:0000259" key="9">
    <source>
        <dbReference type="Pfam" id="PF01431"/>
    </source>
</evidence>
<reference evidence="11" key="1">
    <citation type="journal article" date="2023" name="IScience">
        <title>Live-bearing cockroach genome reveals convergent evolutionary mechanisms linked to viviparity in insects and beyond.</title>
        <authorList>
            <person name="Fouks B."/>
            <person name="Harrison M.C."/>
            <person name="Mikhailova A.A."/>
            <person name="Marchal E."/>
            <person name="English S."/>
            <person name="Carruthers M."/>
            <person name="Jennings E.C."/>
            <person name="Chiamaka E.L."/>
            <person name="Frigard R.A."/>
            <person name="Pippel M."/>
            <person name="Attardo G.M."/>
            <person name="Benoit J.B."/>
            <person name="Bornberg-Bauer E."/>
            <person name="Tobe S.S."/>
        </authorList>
    </citation>
    <scope>NUCLEOTIDE SEQUENCE</scope>
    <source>
        <tissue evidence="11">Testes</tissue>
    </source>
</reference>
<comment type="similarity">
    <text evidence="3">Belongs to the peptidase M13 family.</text>
</comment>
<comment type="cofactor">
    <cofactor evidence="1">
        <name>Zn(2+)</name>
        <dbReference type="ChEBI" id="CHEBI:29105"/>
    </cofactor>
</comment>
<evidence type="ECO:0000313" key="11">
    <source>
        <dbReference type="EMBL" id="KAJ9588255.1"/>
    </source>
</evidence>
<dbReference type="InterPro" id="IPR000718">
    <property type="entry name" value="Peptidase_M13"/>
</dbReference>
<dbReference type="Gene3D" id="1.10.1380.10">
    <property type="entry name" value="Neutral endopeptidase , domain2"/>
    <property type="match status" value="1"/>
</dbReference>
<comment type="caution">
    <text evidence="11">The sequence shown here is derived from an EMBL/GenBank/DDBJ whole genome shotgun (WGS) entry which is preliminary data.</text>
</comment>
<gene>
    <name evidence="11" type="ORF">L9F63_018419</name>
</gene>
<name>A0AAD7ZX26_DIPPU</name>
<evidence type="ECO:0000313" key="12">
    <source>
        <dbReference type="Proteomes" id="UP001233999"/>
    </source>
</evidence>
<evidence type="ECO:0000256" key="5">
    <source>
        <dbReference type="ARBA" id="ARBA00022723"/>
    </source>
</evidence>
<dbReference type="PROSITE" id="PS51885">
    <property type="entry name" value="NEPRILYSIN"/>
    <property type="match status" value="1"/>
</dbReference>
<dbReference type="CDD" id="cd08662">
    <property type="entry name" value="M13"/>
    <property type="match status" value="1"/>
</dbReference>
<evidence type="ECO:0000256" key="8">
    <source>
        <dbReference type="ARBA" id="ARBA00023049"/>
    </source>
</evidence>
<evidence type="ECO:0000259" key="10">
    <source>
        <dbReference type="Pfam" id="PF05649"/>
    </source>
</evidence>
<reference evidence="11" key="2">
    <citation type="submission" date="2023-05" db="EMBL/GenBank/DDBJ databases">
        <authorList>
            <person name="Fouks B."/>
        </authorList>
    </citation>
    <scope>NUCLEOTIDE SEQUENCE</scope>
    <source>
        <strain evidence="11">Stay&amp;Tobe</strain>
        <tissue evidence="11">Testes</tissue>
    </source>
</reference>
<keyword evidence="8" id="KW-0482">Metalloprotease</keyword>
<evidence type="ECO:0000256" key="7">
    <source>
        <dbReference type="ARBA" id="ARBA00022833"/>
    </source>
</evidence>
<dbReference type="Gene3D" id="3.40.390.10">
    <property type="entry name" value="Collagenase (Catalytic Domain)"/>
    <property type="match status" value="1"/>
</dbReference>